<dbReference type="PANTHER" id="PTHR32057:SF14">
    <property type="entry name" value="PROTEIN ADENYLYLTRANSFERASE SELO, MITOCHONDRIAL"/>
    <property type="match status" value="1"/>
</dbReference>
<sequence length="469" mass="52298">MTKTPYRPDPAFLSLGDGFADPVKAADFPKTVLRYRNDRAAAEVGLDHLSDEDWLRHFGRFAPLEGNLAEPLAQRYHGHQFRVYNPDIGDGRGFLFAQMRDTQGRLLDLGTKGSGTTPYSRSGDGRLTLKGGVREIIATEMLAALGANTSRTFSLIETGESLHRGDEPSPTRSSVLVRLTHGHIRIGTFQRHAFFSDTERLERLVDYSLKTYAGIEPKGSATERALELLAYATARTAENAADLMAAGFVHGVLNSDNINITGEIFDFGPWRFLPEMDLGFTAAYFDESGLYAYGRQPDAIHWDLYQLGGALADIAPEEELRSVLAAFPQAYMEALRTRLTRRLGLKPMENSVADALFAAMSDFMVSEKCPYERFFFDWYGGPLSEARAKASPIAARYDTEKFAPVRAALMTATPRRANVTGHEYFRGEPCTMLIEEVEAIWAEIAIHDDWQPLYDKIDRIRLMGEALGN</sequence>
<evidence type="ECO:0000256" key="8">
    <source>
        <dbReference type="ARBA" id="ARBA00022842"/>
    </source>
</evidence>
<evidence type="ECO:0000256" key="1">
    <source>
        <dbReference type="ARBA" id="ARBA00001946"/>
    </source>
</evidence>
<evidence type="ECO:0000313" key="10">
    <source>
        <dbReference type="Proteomes" id="UP001217500"/>
    </source>
</evidence>
<reference evidence="9" key="1">
    <citation type="submission" date="2023-01" db="EMBL/GenBank/DDBJ databases">
        <title>The genome sequence of Kordiimonadaceae bacterium 6D33.</title>
        <authorList>
            <person name="Liu Y."/>
        </authorList>
    </citation>
    <scope>NUCLEOTIDE SEQUENCE</scope>
    <source>
        <strain evidence="9">6D33</strain>
    </source>
</reference>
<keyword evidence="5" id="KW-0479">Metal-binding</keyword>
<dbReference type="RefSeq" id="WP_289504791.1">
    <property type="nucleotide sequence ID" value="NZ_CP116805.1"/>
</dbReference>
<keyword evidence="6" id="KW-0547">Nucleotide-binding</keyword>
<dbReference type="Pfam" id="PF02696">
    <property type="entry name" value="SelO"/>
    <property type="match status" value="1"/>
</dbReference>
<evidence type="ECO:0000313" key="9">
    <source>
        <dbReference type="EMBL" id="WCL55038.1"/>
    </source>
</evidence>
<evidence type="ECO:0000256" key="6">
    <source>
        <dbReference type="ARBA" id="ARBA00022741"/>
    </source>
</evidence>
<evidence type="ECO:0000256" key="4">
    <source>
        <dbReference type="ARBA" id="ARBA00022695"/>
    </source>
</evidence>
<dbReference type="NCBIfam" id="NF000658">
    <property type="entry name" value="PRK00029.1"/>
    <property type="match status" value="1"/>
</dbReference>
<dbReference type="InterPro" id="IPR003846">
    <property type="entry name" value="SelO"/>
</dbReference>
<evidence type="ECO:0000256" key="3">
    <source>
        <dbReference type="ARBA" id="ARBA00022679"/>
    </source>
</evidence>
<dbReference type="GO" id="GO:0070733">
    <property type="term" value="F:AMPylase activity"/>
    <property type="evidence" value="ECO:0007669"/>
    <property type="project" value="TreeGrafter"/>
</dbReference>
<keyword evidence="4" id="KW-0548">Nucleotidyltransferase</keyword>
<dbReference type="AlphaFoldDB" id="A0AAE9XVW8"/>
<proteinExistence type="inferred from homology"/>
<dbReference type="Proteomes" id="UP001217500">
    <property type="component" value="Chromosome"/>
</dbReference>
<evidence type="ECO:0000256" key="7">
    <source>
        <dbReference type="ARBA" id="ARBA00022840"/>
    </source>
</evidence>
<accession>A0AAE9XVW8</accession>
<name>A0AAE9XVW8_9PROT</name>
<evidence type="ECO:0000256" key="2">
    <source>
        <dbReference type="ARBA" id="ARBA00009747"/>
    </source>
</evidence>
<protein>
    <submittedName>
        <fullName evidence="9">YdiU family protein</fullName>
    </submittedName>
</protein>
<keyword evidence="7" id="KW-0067">ATP-binding</keyword>
<comment type="similarity">
    <text evidence="2">Belongs to the SELO family.</text>
</comment>
<dbReference type="GO" id="GO:0005524">
    <property type="term" value="F:ATP binding"/>
    <property type="evidence" value="ECO:0007669"/>
    <property type="project" value="UniProtKB-KW"/>
</dbReference>
<dbReference type="GO" id="GO:0046872">
    <property type="term" value="F:metal ion binding"/>
    <property type="evidence" value="ECO:0007669"/>
    <property type="project" value="UniProtKB-KW"/>
</dbReference>
<evidence type="ECO:0000256" key="5">
    <source>
        <dbReference type="ARBA" id="ARBA00022723"/>
    </source>
</evidence>
<organism evidence="9 10">
    <name type="scientific">Gimibacter soli</name>
    <dbReference type="NCBI Taxonomy" id="3024400"/>
    <lineage>
        <taxon>Bacteria</taxon>
        <taxon>Pseudomonadati</taxon>
        <taxon>Pseudomonadota</taxon>
        <taxon>Alphaproteobacteria</taxon>
        <taxon>Kordiimonadales</taxon>
        <taxon>Temperatibacteraceae</taxon>
        <taxon>Gimibacter</taxon>
    </lineage>
</organism>
<dbReference type="KEGG" id="gso:PH603_04600"/>
<keyword evidence="8" id="KW-0460">Magnesium</keyword>
<gene>
    <name evidence="9" type="ORF">PH603_04600</name>
</gene>
<comment type="cofactor">
    <cofactor evidence="1">
        <name>Mg(2+)</name>
        <dbReference type="ChEBI" id="CHEBI:18420"/>
    </cofactor>
</comment>
<dbReference type="PANTHER" id="PTHR32057">
    <property type="entry name" value="PROTEIN ADENYLYLTRANSFERASE SELO, MITOCHONDRIAL"/>
    <property type="match status" value="1"/>
</dbReference>
<keyword evidence="3" id="KW-0808">Transferase</keyword>
<dbReference type="EMBL" id="CP116805">
    <property type="protein sequence ID" value="WCL55038.1"/>
    <property type="molecule type" value="Genomic_DNA"/>
</dbReference>
<keyword evidence="10" id="KW-1185">Reference proteome</keyword>